<dbReference type="FunCoup" id="A0A066WRY8">
    <property type="interactions" value="183"/>
</dbReference>
<dbReference type="AlphaFoldDB" id="A0A066WRY8"/>
<dbReference type="STRING" id="1037660.A0A066WRY8"/>
<comment type="caution">
    <text evidence="3">The sequence shown here is derived from an EMBL/GenBank/DDBJ whole genome shotgun (WGS) entry which is preliminary data.</text>
</comment>
<dbReference type="Pfam" id="PF03399">
    <property type="entry name" value="SAC3_GANP"/>
    <property type="match status" value="2"/>
</dbReference>
<dbReference type="EMBL" id="JMSN01000002">
    <property type="protein sequence ID" value="KDN53425.1"/>
    <property type="molecule type" value="Genomic_DNA"/>
</dbReference>
<evidence type="ECO:0000256" key="1">
    <source>
        <dbReference type="SAM" id="MobiDB-lite"/>
    </source>
</evidence>
<dbReference type="InParanoid" id="A0A066WRY8"/>
<dbReference type="PROSITE" id="PS50250">
    <property type="entry name" value="PCI"/>
    <property type="match status" value="1"/>
</dbReference>
<feature type="domain" description="PCI" evidence="2">
    <location>
        <begin position="318"/>
        <end position="482"/>
    </location>
</feature>
<dbReference type="HOGENOM" id="CLU_015513_0_1_1"/>
<dbReference type="Gene3D" id="1.25.40.990">
    <property type="match status" value="1"/>
</dbReference>
<name>A0A066WRY8_TILAU</name>
<dbReference type="OrthoDB" id="199574at2759"/>
<feature type="compositionally biased region" description="Low complexity" evidence="1">
    <location>
        <begin position="73"/>
        <end position="82"/>
    </location>
</feature>
<dbReference type="GeneID" id="25267087"/>
<dbReference type="OMA" id="TIHTTDW"/>
<dbReference type="GO" id="GO:0005634">
    <property type="term" value="C:nucleus"/>
    <property type="evidence" value="ECO:0007669"/>
    <property type="project" value="TreeGrafter"/>
</dbReference>
<dbReference type="InterPro" id="IPR000717">
    <property type="entry name" value="PCI_dom"/>
</dbReference>
<keyword evidence="4" id="KW-1185">Reference proteome</keyword>
<reference evidence="3 4" key="1">
    <citation type="submission" date="2014-05" db="EMBL/GenBank/DDBJ databases">
        <title>Draft genome sequence of a rare smut relative, Tilletiaria anomala UBC 951.</title>
        <authorList>
            <consortium name="DOE Joint Genome Institute"/>
            <person name="Toome M."/>
            <person name="Kuo A."/>
            <person name="Henrissat B."/>
            <person name="Lipzen A."/>
            <person name="Tritt A."/>
            <person name="Yoshinaga Y."/>
            <person name="Zane M."/>
            <person name="Barry K."/>
            <person name="Grigoriev I.V."/>
            <person name="Spatafora J.W."/>
            <person name="Aimea M.C."/>
        </authorList>
    </citation>
    <scope>NUCLEOTIDE SEQUENCE [LARGE SCALE GENOMIC DNA]</scope>
    <source>
        <strain evidence="3 4">UBC 951</strain>
    </source>
</reference>
<dbReference type="Proteomes" id="UP000027361">
    <property type="component" value="Unassembled WGS sequence"/>
</dbReference>
<feature type="region of interest" description="Disordered" evidence="1">
    <location>
        <begin position="68"/>
        <end position="107"/>
    </location>
</feature>
<dbReference type="RefSeq" id="XP_013246264.1">
    <property type="nucleotide sequence ID" value="XM_013390810.1"/>
</dbReference>
<sequence>MGSRSEWPQSLKDFANRTFAACTDSNRAVVSEELKALIFKSFQEGTIHTTDWGRVELSSLKKKKLTQVKKRSAAASPAASSSNGLSLEEQSRREKRARRFENDELQRQREEEMALRATARVAIGHAQPYASSLAGPSALLGQHVPPSPVGPPQPWVWSAGAAPMPPPLLGPPLLGNRICLTPGIRGSPAPPPVPLANNKRAPAGISMGAGMPTFSDPDVADPNVIDWDEHTVVGTSTKLEKPYLRLTSAPDPKTVRPLPVLEQTLELLKKKWRREQNYAYICDQFKSMRQDLTVQRIKNPFTVKVYEIHARIALEKGDLGEYNQCQSQLRLLYAYKLPGCLMEFLAYRILYLLHTRNRREVNSLMTELEEKHKQDVAVKHALSVRSALVTGNHHKFFALYIDAPNMNSYIMDHFIERERVRALLVMATCLRPHCPLSFITSELAFTDSQEALNFLKALSADLLVEPTPAEVEAAIAAASSTKAQGGFTKGKKAAAAARIPLNQRKWDAKAALPALTAAAAQHRKVDIKGQI</sequence>
<dbReference type="PANTHER" id="PTHR12436:SF4">
    <property type="entry name" value="LEUKOCYTE RECEPTOR CLUSTER MEMBER 8"/>
    <property type="match status" value="1"/>
</dbReference>
<dbReference type="InterPro" id="IPR045107">
    <property type="entry name" value="SAC3/GANP/THP3"/>
</dbReference>
<gene>
    <name evidence="3" type="ORF">K437DRAFT_292345</name>
</gene>
<evidence type="ECO:0000313" key="3">
    <source>
        <dbReference type="EMBL" id="KDN53425.1"/>
    </source>
</evidence>
<dbReference type="PANTHER" id="PTHR12436">
    <property type="entry name" value="80 KDA MCM3-ASSOCIATED PROTEIN"/>
    <property type="match status" value="1"/>
</dbReference>
<protein>
    <recommendedName>
        <fullName evidence="2">PCI domain-containing protein</fullName>
    </recommendedName>
</protein>
<dbReference type="InterPro" id="IPR005062">
    <property type="entry name" value="SAC3/GANP/THP3_conserved"/>
</dbReference>
<evidence type="ECO:0000313" key="4">
    <source>
        <dbReference type="Proteomes" id="UP000027361"/>
    </source>
</evidence>
<evidence type="ECO:0000259" key="2">
    <source>
        <dbReference type="PROSITE" id="PS50250"/>
    </source>
</evidence>
<organism evidence="3 4">
    <name type="scientific">Tilletiaria anomala (strain ATCC 24038 / CBS 436.72 / UBC 951)</name>
    <dbReference type="NCBI Taxonomy" id="1037660"/>
    <lineage>
        <taxon>Eukaryota</taxon>
        <taxon>Fungi</taxon>
        <taxon>Dikarya</taxon>
        <taxon>Basidiomycota</taxon>
        <taxon>Ustilaginomycotina</taxon>
        <taxon>Exobasidiomycetes</taxon>
        <taxon>Georgefischeriales</taxon>
        <taxon>Tilletiariaceae</taxon>
        <taxon>Tilletiaria</taxon>
    </lineage>
</organism>
<accession>A0A066WRY8</accession>
<proteinExistence type="predicted"/>